<evidence type="ECO:0000256" key="3">
    <source>
        <dbReference type="ARBA" id="ARBA00022561"/>
    </source>
</evidence>
<keyword evidence="11 15" id="KW-1176">Cytoplasmic inwards viral transport</keyword>
<proteinExistence type="inferred from homology"/>
<comment type="similarity">
    <text evidence="15">Belongs to the papillomaviridae L2 protein family.</text>
</comment>
<comment type="function">
    <text evidence="15">Minor protein of the capsid that localizes along the inner surface of the virion, within the central cavities beneath the L1 pentamers. Plays a role in capsid stabilization through interaction with the major capsid protein L1. Once the virion enters the host cell, L2 escorts the genomic DNA into the nucleus by promoting escape from the endosomal compartments and traffic through the host Golgi network. Mechanistically, the C-terminus of L2 possesses a cell-penetrating peptide that protudes from the host endosome, interacts with host cytoplasmic retromer cargo and thereby mediates the capsid delivery to the host trans-Golgi network. Plays a role through its interaction with host dynein in the intracellular microtubule-dependent transport of viral capsid toward the nucleus. Mediates the viral genome import into the nucleus through binding to host importins. Once within the nucleus, L2 localizes viral genomes to host PML bodies in order to activate early gene expression for establishment of infection. Later on, promotes late gene expression by interacting with the viral E2 protein and by inhibiting its transcriptional activation functions. During virion assembly, encapsidates the genome by direct interaction with the viral DNA.</text>
</comment>
<evidence type="ECO:0000256" key="15">
    <source>
        <dbReference type="HAMAP-Rule" id="MF_04003"/>
    </source>
</evidence>
<dbReference type="Proteomes" id="UP000114860">
    <property type="component" value="Segment"/>
</dbReference>
<keyword evidence="5 15" id="KW-0945">Host-virus interaction</keyword>
<dbReference type="GO" id="GO:0075521">
    <property type="term" value="P:microtubule-dependent intracellular transport of viral material towards nucleus"/>
    <property type="evidence" value="ECO:0007669"/>
    <property type="project" value="UniProtKB-UniRule"/>
</dbReference>
<dbReference type="GO" id="GO:0003677">
    <property type="term" value="F:DNA binding"/>
    <property type="evidence" value="ECO:0007669"/>
    <property type="project" value="UniProtKB-UniRule"/>
</dbReference>
<dbReference type="GO" id="GO:0046718">
    <property type="term" value="P:symbiont entry into host cell"/>
    <property type="evidence" value="ECO:0007669"/>
    <property type="project" value="UniProtKB-KW"/>
</dbReference>
<evidence type="ECO:0000256" key="13">
    <source>
        <dbReference type="ARBA" id="ARBA00023157"/>
    </source>
</evidence>
<evidence type="ECO:0000256" key="1">
    <source>
        <dbReference type="ARBA" id="ARBA00022524"/>
    </source>
</evidence>
<evidence type="ECO:0000256" key="5">
    <source>
        <dbReference type="ARBA" id="ARBA00022581"/>
    </source>
</evidence>
<dbReference type="GO" id="GO:0075732">
    <property type="term" value="P:viral penetration into host nucleus"/>
    <property type="evidence" value="ECO:0007669"/>
    <property type="project" value="UniProtKB-KW"/>
</dbReference>
<keyword evidence="2 15" id="KW-0597">Phosphoprotein</keyword>
<comment type="subunit">
    <text evidence="15">Interacts with major capsid protein L1. Interacts with E2; this interaction inhibits E2 transcriptional activity but not the DNA replication function E2. Interacts with host HSPA8; this interaction is required for L2 nuclear translocation. Interacts with host importins KPNB2 and KPNB3. Forms a complex with importin alpha2-beta1 heterodimers via interaction with the importin alpha2 adapter. Interacts with host DYNLT1; this interaction is essential for virus intracellular transport during entry. Interacts (via C-terminus) with host retromer subunits VPS35 AND VPS29.</text>
</comment>
<evidence type="ECO:0000256" key="8">
    <source>
        <dbReference type="ARBA" id="ARBA00022921"/>
    </source>
</evidence>
<keyword evidence="1 15" id="KW-1163">Viral penetration into host nucleus</keyword>
<comment type="caution">
    <text evidence="15">Lacks conserved residue(s) required for the propagation of feature annotation.</text>
</comment>
<sequence>MRARRKKRDSAQNIYRTCQITGNCPPDVKDKIEGTTVADKILQYLSSILYLGGLSIGTGRGGGGSTGYRPIGGGGGGDISIGGSRIPKPPTGAIDVIGPDIVQVDAVAPEAPSVVPMEEVTVNVTDFGGDTVTEVDLVPGTGGSPTLQTEDGAILEIAPETPQLSRRRVTVSSHLNTIFESVINTPDPLLDSSNPNQILIDAVSEGTTIGSEEIELKTFATSTPSDFSRVRPIYPRNTLTVPKPLETIVNPLGTFDNPAFESIDIEDVPDFPGGTKLHRVQYGQKSGIVVSRLMDTEAMQTRSGLRFGAQFQLYHELSPINPLENAIIEMRIINNADSNPAVFNLDDFSIIDITEPEEYSDAELLHVEELPFNNVRLQISVQSGGERPNMSIFSAPERNYPFLPDFLADVFVNNSEKSSLRNIDRSIPVTPDVPVGPLDAFDSIDFYLHPSLLVKKKRKRRYVKYKKFI</sequence>
<evidence type="ECO:0000256" key="4">
    <source>
        <dbReference type="ARBA" id="ARBA00022562"/>
    </source>
</evidence>
<gene>
    <name evidence="15 16" type="primary">L2</name>
</gene>
<evidence type="ECO:0000256" key="11">
    <source>
        <dbReference type="ARBA" id="ARBA00023120"/>
    </source>
</evidence>
<evidence type="ECO:0000256" key="12">
    <source>
        <dbReference type="ARBA" id="ARBA00023125"/>
    </source>
</evidence>
<dbReference type="GO" id="GO:0005198">
    <property type="term" value="F:structural molecule activity"/>
    <property type="evidence" value="ECO:0007669"/>
    <property type="project" value="UniProtKB-UniRule"/>
</dbReference>
<name>B3FN91_9PAPI</name>
<evidence type="ECO:0000313" key="17">
    <source>
        <dbReference type="Proteomes" id="UP000114860"/>
    </source>
</evidence>
<dbReference type="EMBL" id="EU277647">
    <property type="protein sequence ID" value="ABZ89641.1"/>
    <property type="molecule type" value="Genomic_DNA"/>
</dbReference>
<evidence type="ECO:0000256" key="10">
    <source>
        <dbReference type="ARBA" id="ARBA00023046"/>
    </source>
</evidence>
<dbReference type="OrthoDB" id="8047at10239"/>
<dbReference type="Pfam" id="PF00513">
    <property type="entry name" value="Late_protein_L2"/>
    <property type="match status" value="1"/>
</dbReference>
<keyword evidence="10" id="KW-1039">Host endosome</keyword>
<dbReference type="HAMAP" id="MF_04003">
    <property type="entry name" value="PPV_L2"/>
    <property type="match status" value="1"/>
</dbReference>
<evidence type="ECO:0000256" key="2">
    <source>
        <dbReference type="ARBA" id="ARBA00022553"/>
    </source>
</evidence>
<keyword evidence="3 15" id="KW-0167">Capsid protein</keyword>
<keyword evidence="12 15" id="KW-0238">DNA-binding</keyword>
<keyword evidence="9 15" id="KW-1177">Microtubular inwards viral transport</keyword>
<accession>B3FN91</accession>
<dbReference type="GO" id="GO:0019028">
    <property type="term" value="C:viral capsid"/>
    <property type="evidence" value="ECO:0007669"/>
    <property type="project" value="UniProtKB-UniRule"/>
</dbReference>
<evidence type="ECO:0000256" key="7">
    <source>
        <dbReference type="ARBA" id="ARBA00022844"/>
    </source>
</evidence>
<dbReference type="GeneID" id="6373586"/>
<comment type="PTM">
    <text evidence="15">Highly phosphorylated.</text>
</comment>
<protein>
    <recommendedName>
        <fullName evidence="15">Minor capsid protein L2</fullName>
    </recommendedName>
</protein>
<evidence type="ECO:0000256" key="9">
    <source>
        <dbReference type="ARBA" id="ARBA00022952"/>
    </source>
</evidence>
<dbReference type="InterPro" id="IPR000784">
    <property type="entry name" value="Late_L2"/>
</dbReference>
<keyword evidence="8 15" id="KW-0426">Late protein</keyword>
<keyword evidence="4 15" id="KW-1048">Host nucleus</keyword>
<evidence type="ECO:0000256" key="14">
    <source>
        <dbReference type="ARBA" id="ARBA00023296"/>
    </source>
</evidence>
<evidence type="ECO:0000313" key="16">
    <source>
        <dbReference type="EMBL" id="ABZ89641.1"/>
    </source>
</evidence>
<keyword evidence="13 15" id="KW-1015">Disulfide bond</keyword>
<keyword evidence="6" id="KW-1040">Host Golgi apparatus</keyword>
<dbReference type="RefSeq" id="YP_001955935.1">
    <property type="nucleotide sequence ID" value="NC_010817.1"/>
</dbReference>
<dbReference type="GO" id="GO:0043657">
    <property type="term" value="C:host cell"/>
    <property type="evidence" value="ECO:0007669"/>
    <property type="project" value="GOC"/>
</dbReference>
<reference evidence="16 17" key="1">
    <citation type="journal article" date="2008" name="Virology">
        <title>Genomic characterization of a novel virus found in papillomatous lesions from a southern brown bandicoot (Isoodon obesulus) in Western Australia.</title>
        <authorList>
            <person name="Bennett M.D."/>
            <person name="Woolford L."/>
            <person name="Stevens H."/>
            <person name="Van Ranst M."/>
            <person name="Oldfield T."/>
            <person name="Slaven M."/>
            <person name="O'Hara A.J."/>
            <person name="Warren K.S."/>
            <person name="Nicholls P.K."/>
        </authorList>
    </citation>
    <scope>NUCLEOTIDE SEQUENCE [LARGE SCALE GENOMIC DNA]</scope>
    <source>
        <strain evidence="16">1</strain>
    </source>
</reference>
<organism evidence="16 17">
    <name type="scientific">Bandicoot papillomatosis carcinomatosis virus type 2</name>
    <dbReference type="NCBI Taxonomy" id="500654"/>
    <lineage>
        <taxon>Viruses</taxon>
        <taxon>Monodnaviria</taxon>
        <taxon>Shotokuvirae</taxon>
        <taxon>Cossaviricota</taxon>
        <taxon>Papovaviricetes</taxon>
        <taxon>Zurhausenvirales</taxon>
        <taxon>Papillomaviridae</taxon>
    </lineage>
</organism>
<evidence type="ECO:0000256" key="6">
    <source>
        <dbReference type="ARBA" id="ARBA00022812"/>
    </source>
</evidence>
<keyword evidence="7 15" id="KW-0946">Virion</keyword>
<keyword evidence="14 15" id="KW-1160">Virus entry into host cell</keyword>
<feature type="disulfide bond" evidence="15">
    <location>
        <begin position="18"/>
        <end position="24"/>
    </location>
</feature>
<dbReference type="GO" id="GO:0042025">
    <property type="term" value="C:host cell nucleus"/>
    <property type="evidence" value="ECO:0007669"/>
    <property type="project" value="UniProtKB-SubCell"/>
</dbReference>
<comment type="subcellular location">
    <subcellularLocation>
        <location evidence="15">Virion</location>
    </subcellularLocation>
    <subcellularLocation>
        <location evidence="15">Host nucleus</location>
    </subcellularLocation>
</comment>
<dbReference type="KEGG" id="vg:6373586"/>